<name>A0ABS3RW49_9ACTN</name>
<gene>
    <name evidence="2" type="ORF">J4709_25680</name>
</gene>
<proteinExistence type="predicted"/>
<feature type="region of interest" description="Disordered" evidence="1">
    <location>
        <begin position="1"/>
        <end position="91"/>
    </location>
</feature>
<accession>A0ABS3RW49</accession>
<reference evidence="2 3" key="1">
    <citation type="submission" date="2021-03" db="EMBL/GenBank/DDBJ databases">
        <title>Actinomadura violae sp. nov., isolated from lichen in Thailand.</title>
        <authorList>
            <person name="Kanchanasin P."/>
            <person name="Saeng-In P."/>
            <person name="Phongsopitanun W."/>
            <person name="Yuki M."/>
            <person name="Kudo T."/>
            <person name="Ohkuma M."/>
            <person name="Tanasupawat S."/>
        </authorList>
    </citation>
    <scope>NUCLEOTIDE SEQUENCE [LARGE SCALE GENOMIC DNA]</scope>
    <source>
        <strain evidence="2 3">LCR2-06</strain>
    </source>
</reference>
<comment type="caution">
    <text evidence="2">The sequence shown here is derived from an EMBL/GenBank/DDBJ whole genome shotgun (WGS) entry which is preliminary data.</text>
</comment>
<organism evidence="2 3">
    <name type="scientific">Actinomadura violacea</name>
    <dbReference type="NCBI Taxonomy" id="2819934"/>
    <lineage>
        <taxon>Bacteria</taxon>
        <taxon>Bacillati</taxon>
        <taxon>Actinomycetota</taxon>
        <taxon>Actinomycetes</taxon>
        <taxon>Streptosporangiales</taxon>
        <taxon>Thermomonosporaceae</taxon>
        <taxon>Actinomadura</taxon>
    </lineage>
</organism>
<sequence>MTEGLMTSDGKPVDSEPVGSEDQDFAQMMVGAAKAADSDAAKEAPAPPKKSAEAPYGYKPDGTPKKAAGRPRKDRASQPRVQAPKKTEAKKDYTEELTGLVQTLWMATAAFAPADAGAIQVHGSNVVKAWNDLAQENSQVAKGIEFLTTGSMYGAVVATTAPLVMQLLVNHNVLPHERLAPLGVQSPEALAGLTEQTVAGMASQAA</sequence>
<dbReference type="Proteomes" id="UP000680206">
    <property type="component" value="Unassembled WGS sequence"/>
</dbReference>
<evidence type="ECO:0000313" key="3">
    <source>
        <dbReference type="Proteomes" id="UP000680206"/>
    </source>
</evidence>
<dbReference type="EMBL" id="JAGEPF010000016">
    <property type="protein sequence ID" value="MBO2460980.1"/>
    <property type="molecule type" value="Genomic_DNA"/>
</dbReference>
<keyword evidence="3" id="KW-1185">Reference proteome</keyword>
<dbReference type="RefSeq" id="WP_208244365.1">
    <property type="nucleotide sequence ID" value="NZ_JAGEPF010000016.1"/>
</dbReference>
<evidence type="ECO:0000256" key="1">
    <source>
        <dbReference type="SAM" id="MobiDB-lite"/>
    </source>
</evidence>
<protein>
    <submittedName>
        <fullName evidence="2">Uncharacterized protein</fullName>
    </submittedName>
</protein>
<evidence type="ECO:0000313" key="2">
    <source>
        <dbReference type="EMBL" id="MBO2460980.1"/>
    </source>
</evidence>